<gene>
    <name evidence="2" type="ORF">CK203_055248</name>
</gene>
<dbReference type="Proteomes" id="UP000288805">
    <property type="component" value="Unassembled WGS sequence"/>
</dbReference>
<proteinExistence type="predicted"/>
<accession>A0A438GU02</accession>
<feature type="region of interest" description="Disordered" evidence="1">
    <location>
        <begin position="84"/>
        <end position="131"/>
    </location>
</feature>
<evidence type="ECO:0000313" key="3">
    <source>
        <dbReference type="Proteomes" id="UP000288805"/>
    </source>
</evidence>
<comment type="caution">
    <text evidence="2">The sequence shown here is derived from an EMBL/GenBank/DDBJ whole genome shotgun (WGS) entry which is preliminary data.</text>
</comment>
<protein>
    <recommendedName>
        <fullName evidence="4">Retrotransposon gag domain-containing protein</fullName>
    </recommendedName>
</protein>
<sequence length="145" mass="16383">MQENESLKEFMKRFGQVVLQIESCSMDFILQIFKRSIYPGTPFFESLAKKPLGTMVDLFKRVNKYSMLEDDIYVATQQVLVTSQPARNDSAGGSKLANQLRQAGKGGGGQTTTTQLSRPNPPQHLIRQTPPHDMRFVQFQMARAN</sequence>
<evidence type="ECO:0000313" key="2">
    <source>
        <dbReference type="EMBL" id="RVW75648.1"/>
    </source>
</evidence>
<reference evidence="2 3" key="1">
    <citation type="journal article" date="2018" name="PLoS Genet.">
        <title>Population sequencing reveals clonal diversity and ancestral inbreeding in the grapevine cultivar Chardonnay.</title>
        <authorList>
            <person name="Roach M.J."/>
            <person name="Johnson D.L."/>
            <person name="Bohlmann J."/>
            <person name="van Vuuren H.J."/>
            <person name="Jones S.J."/>
            <person name="Pretorius I.S."/>
            <person name="Schmidt S.A."/>
            <person name="Borneman A.R."/>
        </authorList>
    </citation>
    <scope>NUCLEOTIDE SEQUENCE [LARGE SCALE GENOMIC DNA]</scope>
    <source>
        <strain evidence="3">cv. Chardonnay</strain>
        <tissue evidence="2">Leaf</tissue>
    </source>
</reference>
<dbReference type="AlphaFoldDB" id="A0A438GU02"/>
<evidence type="ECO:0008006" key="4">
    <source>
        <dbReference type="Google" id="ProtNLM"/>
    </source>
</evidence>
<name>A0A438GU02_VITVI</name>
<dbReference type="EMBL" id="QGNW01000343">
    <property type="protein sequence ID" value="RVW75648.1"/>
    <property type="molecule type" value="Genomic_DNA"/>
</dbReference>
<evidence type="ECO:0000256" key="1">
    <source>
        <dbReference type="SAM" id="MobiDB-lite"/>
    </source>
</evidence>
<organism evidence="2 3">
    <name type="scientific">Vitis vinifera</name>
    <name type="common">Grape</name>
    <dbReference type="NCBI Taxonomy" id="29760"/>
    <lineage>
        <taxon>Eukaryota</taxon>
        <taxon>Viridiplantae</taxon>
        <taxon>Streptophyta</taxon>
        <taxon>Embryophyta</taxon>
        <taxon>Tracheophyta</taxon>
        <taxon>Spermatophyta</taxon>
        <taxon>Magnoliopsida</taxon>
        <taxon>eudicotyledons</taxon>
        <taxon>Gunneridae</taxon>
        <taxon>Pentapetalae</taxon>
        <taxon>rosids</taxon>
        <taxon>Vitales</taxon>
        <taxon>Vitaceae</taxon>
        <taxon>Viteae</taxon>
        <taxon>Vitis</taxon>
    </lineage>
</organism>